<accession>A0A0F9WXF4</accession>
<protein>
    <submittedName>
        <fullName evidence="1">Uncharacterized protein</fullName>
    </submittedName>
</protein>
<comment type="caution">
    <text evidence="1">The sequence shown here is derived from an EMBL/GenBank/DDBJ whole genome shotgun (WGS) entry which is preliminary data.</text>
</comment>
<reference evidence="1" key="1">
    <citation type="journal article" date="2015" name="Nature">
        <title>Complex archaea that bridge the gap between prokaryotes and eukaryotes.</title>
        <authorList>
            <person name="Spang A."/>
            <person name="Saw J.H."/>
            <person name="Jorgensen S.L."/>
            <person name="Zaremba-Niedzwiedzka K."/>
            <person name="Martijn J."/>
            <person name="Lind A.E."/>
            <person name="van Eijk R."/>
            <person name="Schleper C."/>
            <person name="Guy L."/>
            <person name="Ettema T.J."/>
        </authorList>
    </citation>
    <scope>NUCLEOTIDE SEQUENCE</scope>
</reference>
<name>A0A0F9WXF4_9ZZZZ</name>
<proteinExistence type="predicted"/>
<dbReference type="AlphaFoldDB" id="A0A0F9WXF4"/>
<evidence type="ECO:0000313" key="1">
    <source>
        <dbReference type="EMBL" id="KKN91096.1"/>
    </source>
</evidence>
<sequence length="112" mass="12701">MAIVNVSLDTDTRLAILTINGVLVPSDEFNISKYLKFDTVDEFEINFGYTIENVDGHGMKERRHFYLPSPEELATEAHSELNEDGFASKAVHDDKKARADTIDFIKQGRNPR</sequence>
<organism evidence="1">
    <name type="scientific">marine sediment metagenome</name>
    <dbReference type="NCBI Taxonomy" id="412755"/>
    <lineage>
        <taxon>unclassified sequences</taxon>
        <taxon>metagenomes</taxon>
        <taxon>ecological metagenomes</taxon>
    </lineage>
</organism>
<gene>
    <name evidence="1" type="ORF">LCGC14_0219610</name>
</gene>
<dbReference type="EMBL" id="LAZR01000105">
    <property type="protein sequence ID" value="KKN91096.1"/>
    <property type="molecule type" value="Genomic_DNA"/>
</dbReference>